<keyword evidence="2" id="KW-1185">Reference proteome</keyword>
<reference evidence="1 2" key="1">
    <citation type="submission" date="2018-11" db="EMBL/GenBank/DDBJ databases">
        <authorList>
            <consortium name="Pathogen Informatics"/>
        </authorList>
    </citation>
    <scope>NUCLEOTIDE SEQUENCE [LARGE SCALE GENOMIC DNA]</scope>
</reference>
<dbReference type="EMBL" id="UYRV01030538">
    <property type="protein sequence ID" value="VDK84873.1"/>
    <property type="molecule type" value="Genomic_DNA"/>
</dbReference>
<name>A0A3P6TNK2_CYLGO</name>
<gene>
    <name evidence="1" type="ORF">CGOC_LOCUS8366</name>
</gene>
<evidence type="ECO:0008006" key="3">
    <source>
        <dbReference type="Google" id="ProtNLM"/>
    </source>
</evidence>
<proteinExistence type="predicted"/>
<protein>
    <recommendedName>
        <fullName evidence="3">Glucuronosyltransferase</fullName>
    </recommendedName>
</protein>
<dbReference type="Proteomes" id="UP000271889">
    <property type="component" value="Unassembled WGS sequence"/>
</dbReference>
<evidence type="ECO:0000313" key="1">
    <source>
        <dbReference type="EMBL" id="VDK84873.1"/>
    </source>
</evidence>
<accession>A0A3P6TNK2</accession>
<organism evidence="1 2">
    <name type="scientific">Cylicostephanus goldi</name>
    <name type="common">Nematode worm</name>
    <dbReference type="NCBI Taxonomy" id="71465"/>
    <lineage>
        <taxon>Eukaryota</taxon>
        <taxon>Metazoa</taxon>
        <taxon>Ecdysozoa</taxon>
        <taxon>Nematoda</taxon>
        <taxon>Chromadorea</taxon>
        <taxon>Rhabditida</taxon>
        <taxon>Rhabditina</taxon>
        <taxon>Rhabditomorpha</taxon>
        <taxon>Strongyloidea</taxon>
        <taxon>Strongylidae</taxon>
        <taxon>Cylicostephanus</taxon>
    </lineage>
</organism>
<evidence type="ECO:0000313" key="2">
    <source>
        <dbReference type="Proteomes" id="UP000271889"/>
    </source>
</evidence>
<dbReference type="OrthoDB" id="5860458at2759"/>
<dbReference type="AlphaFoldDB" id="A0A3P6TNK2"/>
<sequence>MALFVPGMANSQILYNARVSEILAKAGHDVTMIMINSVEEFENNVKVMEKVKSM</sequence>